<dbReference type="Gene3D" id="3.90.550.10">
    <property type="entry name" value="Spore Coat Polysaccharide Biosynthesis Protein SpsA, Chain A"/>
    <property type="match status" value="1"/>
</dbReference>
<dbReference type="EMBL" id="UOEK01000393">
    <property type="protein sequence ID" value="VAW07276.1"/>
    <property type="molecule type" value="Genomic_DNA"/>
</dbReference>
<dbReference type="PANTHER" id="PTHR43777:SF1">
    <property type="entry name" value="MOLYBDENUM COFACTOR CYTIDYLYLTRANSFERASE"/>
    <property type="match status" value="1"/>
</dbReference>
<gene>
    <name evidence="2" type="ORF">MNBD_ACTINO02-2693</name>
</gene>
<name>A0A3B0TJP4_9ZZZZ</name>
<evidence type="ECO:0000259" key="1">
    <source>
        <dbReference type="Pfam" id="PF12804"/>
    </source>
</evidence>
<dbReference type="Pfam" id="PF12804">
    <property type="entry name" value="NTP_transf_3"/>
    <property type="match status" value="1"/>
</dbReference>
<accession>A0A3B0TJP4</accession>
<dbReference type="InterPro" id="IPR029044">
    <property type="entry name" value="Nucleotide-diphossugar_trans"/>
</dbReference>
<organism evidence="2">
    <name type="scientific">hydrothermal vent metagenome</name>
    <dbReference type="NCBI Taxonomy" id="652676"/>
    <lineage>
        <taxon>unclassified sequences</taxon>
        <taxon>metagenomes</taxon>
        <taxon>ecological metagenomes</taxon>
    </lineage>
</organism>
<feature type="domain" description="MobA-like NTP transferase" evidence="1">
    <location>
        <begin position="29"/>
        <end position="191"/>
    </location>
</feature>
<dbReference type="GO" id="GO:0016779">
    <property type="term" value="F:nucleotidyltransferase activity"/>
    <property type="evidence" value="ECO:0007669"/>
    <property type="project" value="UniProtKB-ARBA"/>
</dbReference>
<reference evidence="2" key="1">
    <citation type="submission" date="2018-06" db="EMBL/GenBank/DDBJ databases">
        <authorList>
            <person name="Zhirakovskaya E."/>
        </authorList>
    </citation>
    <scope>NUCLEOTIDE SEQUENCE</scope>
</reference>
<dbReference type="SUPFAM" id="SSF53448">
    <property type="entry name" value="Nucleotide-diphospho-sugar transferases"/>
    <property type="match status" value="1"/>
</dbReference>
<proteinExistence type="predicted"/>
<dbReference type="AlphaFoldDB" id="A0A3B0TJP4"/>
<dbReference type="InterPro" id="IPR025877">
    <property type="entry name" value="MobA-like_NTP_Trfase"/>
</dbReference>
<sequence>MRTTSSLAGIGVTSRSSSEEYLPLSETAALILAADRGIDLSEATALQMVRGRTLLSSALERVREWPVDRIVVVLGADEELVGSRHDMGDCTVIVDPEWEEGTASPLRAGIDHLLRQHGVTAAVVVDVGQMASDAETVGLLLDTADEQPSWAVVTKYRYKWDAPYLVGIDIWPQLLGREGDAELDKILQAHPDWVQELRLDQGRPPRVRSREDLRMLNRA</sequence>
<dbReference type="PANTHER" id="PTHR43777">
    <property type="entry name" value="MOLYBDENUM COFACTOR CYTIDYLYLTRANSFERASE"/>
    <property type="match status" value="1"/>
</dbReference>
<evidence type="ECO:0000313" key="2">
    <source>
        <dbReference type="EMBL" id="VAW07276.1"/>
    </source>
</evidence>
<protein>
    <recommendedName>
        <fullName evidence="1">MobA-like NTP transferase domain-containing protein</fullName>
    </recommendedName>
</protein>